<keyword evidence="2" id="KW-0472">Membrane</keyword>
<evidence type="ECO:0000256" key="2">
    <source>
        <dbReference type="SAM" id="Phobius"/>
    </source>
</evidence>
<sequence length="102" mass="11096">MKRQYFPWYAIALAILIVGLVLAGVPAATLLIALVVVACPVMMMFMMGVMGVKGGHGHGSRHEDSSHEDSSHQADVQHVHRPTPGQPWHDARTDREQGQSDG</sequence>
<dbReference type="RefSeq" id="WP_238306137.1">
    <property type="nucleotide sequence ID" value="NZ_BRXE01000135.1"/>
</dbReference>
<accession>A0AA37QAG9</accession>
<feature type="compositionally biased region" description="Basic and acidic residues" evidence="1">
    <location>
        <begin position="89"/>
        <end position="102"/>
    </location>
</feature>
<reference evidence="3" key="1">
    <citation type="submission" date="2022-07" db="EMBL/GenBank/DDBJ databases">
        <title>Mycobacterium kiyosense sp. nov., scotochromogenic slow-glowing species isolated from respiratory specimens.</title>
        <authorList>
            <person name="Fukano H."/>
            <person name="Kazumi Y."/>
            <person name="Sakagami N."/>
            <person name="Ato M."/>
            <person name="Mitarai S."/>
            <person name="Hoshino Y."/>
        </authorList>
    </citation>
    <scope>NUCLEOTIDE SEQUENCE</scope>
    <source>
        <strain evidence="3">SRL2020-028</strain>
    </source>
</reference>
<keyword evidence="2" id="KW-0812">Transmembrane</keyword>
<gene>
    <name evidence="3" type="ORF">SRL2020028_56170</name>
</gene>
<feature type="compositionally biased region" description="Basic and acidic residues" evidence="1">
    <location>
        <begin position="60"/>
        <end position="78"/>
    </location>
</feature>
<protein>
    <recommendedName>
        <fullName evidence="5">DUF2933 domain-containing protein</fullName>
    </recommendedName>
</protein>
<proteinExistence type="predicted"/>
<dbReference type="AlphaFoldDB" id="A0AA37QAG9"/>
<evidence type="ECO:0008006" key="5">
    <source>
        <dbReference type="Google" id="ProtNLM"/>
    </source>
</evidence>
<feature type="transmembrane region" description="Helical" evidence="2">
    <location>
        <begin position="31"/>
        <end position="52"/>
    </location>
</feature>
<dbReference type="Proteomes" id="UP001165663">
    <property type="component" value="Unassembled WGS sequence"/>
</dbReference>
<evidence type="ECO:0000256" key="1">
    <source>
        <dbReference type="SAM" id="MobiDB-lite"/>
    </source>
</evidence>
<dbReference type="GeneID" id="83632823"/>
<organism evidence="3 4">
    <name type="scientific">Mycobacterium kiyosense</name>
    <dbReference type="NCBI Taxonomy" id="2871094"/>
    <lineage>
        <taxon>Bacteria</taxon>
        <taxon>Bacillati</taxon>
        <taxon>Actinomycetota</taxon>
        <taxon>Actinomycetes</taxon>
        <taxon>Mycobacteriales</taxon>
        <taxon>Mycobacteriaceae</taxon>
        <taxon>Mycobacterium</taxon>
    </lineage>
</organism>
<dbReference type="EMBL" id="BRXE01000135">
    <property type="protein sequence ID" value="GLB86361.1"/>
    <property type="molecule type" value="Genomic_DNA"/>
</dbReference>
<comment type="caution">
    <text evidence="3">The sequence shown here is derived from an EMBL/GenBank/DDBJ whole genome shotgun (WGS) entry which is preliminary data.</text>
</comment>
<feature type="region of interest" description="Disordered" evidence="1">
    <location>
        <begin position="54"/>
        <end position="102"/>
    </location>
</feature>
<name>A0AA37QAG9_9MYCO</name>
<feature type="transmembrane region" description="Helical" evidence="2">
    <location>
        <begin position="7"/>
        <end position="25"/>
    </location>
</feature>
<evidence type="ECO:0000313" key="4">
    <source>
        <dbReference type="Proteomes" id="UP001165663"/>
    </source>
</evidence>
<evidence type="ECO:0000313" key="3">
    <source>
        <dbReference type="EMBL" id="GLB86361.1"/>
    </source>
</evidence>
<keyword evidence="2" id="KW-1133">Transmembrane helix</keyword>